<sequence>MCSPSAALPTNLQSDDRVEGPPRNFFSRNVRRDATDKAIKVDPAAKFEQLFRKG</sequence>
<dbReference type="HOGENOM" id="CLU_3050647_0_0_1"/>
<protein>
    <submittedName>
        <fullName evidence="2">Uncharacterized protein</fullName>
    </submittedName>
</protein>
<reference evidence="2 3" key="1">
    <citation type="submission" date="2014-04" db="EMBL/GenBank/DDBJ databases">
        <authorList>
            <consortium name="DOE Joint Genome Institute"/>
            <person name="Kuo A."/>
            <person name="Kohler A."/>
            <person name="Nagy L.G."/>
            <person name="Floudas D."/>
            <person name="Copeland A."/>
            <person name="Barry K.W."/>
            <person name="Cichocki N."/>
            <person name="Veneault-Fourrey C."/>
            <person name="LaButti K."/>
            <person name="Lindquist E.A."/>
            <person name="Lipzen A."/>
            <person name="Lundell T."/>
            <person name="Morin E."/>
            <person name="Murat C."/>
            <person name="Sun H."/>
            <person name="Tunlid A."/>
            <person name="Henrissat B."/>
            <person name="Grigoriev I.V."/>
            <person name="Hibbett D.S."/>
            <person name="Martin F."/>
            <person name="Nordberg H.P."/>
            <person name="Cantor M.N."/>
            <person name="Hua S.X."/>
        </authorList>
    </citation>
    <scope>NUCLEOTIDE SEQUENCE [LARGE SCALE GENOMIC DNA]</scope>
    <source>
        <strain evidence="2 3">LaAM-08-1</strain>
    </source>
</reference>
<keyword evidence="3" id="KW-1185">Reference proteome</keyword>
<feature type="region of interest" description="Disordered" evidence="1">
    <location>
        <begin position="1"/>
        <end position="27"/>
    </location>
</feature>
<dbReference type="Proteomes" id="UP000054477">
    <property type="component" value="Unassembled WGS sequence"/>
</dbReference>
<evidence type="ECO:0000313" key="2">
    <source>
        <dbReference type="EMBL" id="KIJ99190.1"/>
    </source>
</evidence>
<reference evidence="3" key="2">
    <citation type="submission" date="2015-01" db="EMBL/GenBank/DDBJ databases">
        <title>Evolutionary Origins and Diversification of the Mycorrhizal Mutualists.</title>
        <authorList>
            <consortium name="DOE Joint Genome Institute"/>
            <consortium name="Mycorrhizal Genomics Consortium"/>
            <person name="Kohler A."/>
            <person name="Kuo A."/>
            <person name="Nagy L.G."/>
            <person name="Floudas D."/>
            <person name="Copeland A."/>
            <person name="Barry K.W."/>
            <person name="Cichocki N."/>
            <person name="Veneault-Fourrey C."/>
            <person name="LaButti K."/>
            <person name="Lindquist E.A."/>
            <person name="Lipzen A."/>
            <person name="Lundell T."/>
            <person name="Morin E."/>
            <person name="Murat C."/>
            <person name="Riley R."/>
            <person name="Ohm R."/>
            <person name="Sun H."/>
            <person name="Tunlid A."/>
            <person name="Henrissat B."/>
            <person name="Grigoriev I.V."/>
            <person name="Hibbett D.S."/>
            <person name="Martin F."/>
        </authorList>
    </citation>
    <scope>NUCLEOTIDE SEQUENCE [LARGE SCALE GENOMIC DNA]</scope>
    <source>
        <strain evidence="3">LaAM-08-1</strain>
    </source>
</reference>
<dbReference type="EMBL" id="KN838652">
    <property type="protein sequence ID" value="KIJ99190.1"/>
    <property type="molecule type" value="Genomic_DNA"/>
</dbReference>
<accession>A0A0C9X2A4</accession>
<gene>
    <name evidence="2" type="ORF">K443DRAFT_680175</name>
</gene>
<dbReference type="AlphaFoldDB" id="A0A0C9X2A4"/>
<name>A0A0C9X2A4_9AGAR</name>
<evidence type="ECO:0000256" key="1">
    <source>
        <dbReference type="SAM" id="MobiDB-lite"/>
    </source>
</evidence>
<evidence type="ECO:0000313" key="3">
    <source>
        <dbReference type="Proteomes" id="UP000054477"/>
    </source>
</evidence>
<proteinExistence type="predicted"/>
<organism evidence="2 3">
    <name type="scientific">Laccaria amethystina LaAM-08-1</name>
    <dbReference type="NCBI Taxonomy" id="1095629"/>
    <lineage>
        <taxon>Eukaryota</taxon>
        <taxon>Fungi</taxon>
        <taxon>Dikarya</taxon>
        <taxon>Basidiomycota</taxon>
        <taxon>Agaricomycotina</taxon>
        <taxon>Agaricomycetes</taxon>
        <taxon>Agaricomycetidae</taxon>
        <taxon>Agaricales</taxon>
        <taxon>Agaricineae</taxon>
        <taxon>Hydnangiaceae</taxon>
        <taxon>Laccaria</taxon>
    </lineage>
</organism>